<dbReference type="OrthoDB" id="1046782at2759"/>
<dbReference type="InterPro" id="IPR000909">
    <property type="entry name" value="PLipase_C_PInositol-sp_X_dom"/>
</dbReference>
<reference evidence="2" key="2">
    <citation type="submission" date="2020-11" db="EMBL/GenBank/DDBJ databases">
        <title>Whole genome sequencing of Colletotrichum sp.</title>
        <authorList>
            <person name="Li H."/>
        </authorList>
    </citation>
    <scope>NUCLEOTIDE SEQUENCE</scope>
    <source>
        <strain evidence="2">CkLH20</strain>
    </source>
</reference>
<evidence type="ECO:0000313" key="3">
    <source>
        <dbReference type="Proteomes" id="UP000781932"/>
    </source>
</evidence>
<dbReference type="GO" id="GO:0008081">
    <property type="term" value="F:phosphoric diester hydrolase activity"/>
    <property type="evidence" value="ECO:0007669"/>
    <property type="project" value="InterPro"/>
</dbReference>
<name>A0A9P6IF83_9PEZI</name>
<evidence type="ECO:0000259" key="1">
    <source>
        <dbReference type="Pfam" id="PF00388"/>
    </source>
</evidence>
<dbReference type="InterPro" id="IPR051057">
    <property type="entry name" value="PI-PLC_domain"/>
</dbReference>
<dbReference type="Pfam" id="PF00388">
    <property type="entry name" value="PI-PLC-X"/>
    <property type="match status" value="1"/>
</dbReference>
<keyword evidence="3" id="KW-1185">Reference proteome</keyword>
<proteinExistence type="predicted"/>
<evidence type="ECO:0000313" key="2">
    <source>
        <dbReference type="EMBL" id="KAF9880811.1"/>
    </source>
</evidence>
<dbReference type="SUPFAM" id="SSF51695">
    <property type="entry name" value="PLC-like phosphodiesterases"/>
    <property type="match status" value="1"/>
</dbReference>
<gene>
    <name evidence="2" type="ORF">CkaCkLH20_01853</name>
</gene>
<dbReference type="CDD" id="cd08557">
    <property type="entry name" value="PI-PLCc_bacteria_like"/>
    <property type="match status" value="1"/>
</dbReference>
<dbReference type="EMBL" id="JAATWM020000004">
    <property type="protein sequence ID" value="KAF9880811.1"/>
    <property type="molecule type" value="Genomic_DNA"/>
</dbReference>
<dbReference type="PROSITE" id="PS50007">
    <property type="entry name" value="PIPLC_X_DOMAIN"/>
    <property type="match status" value="1"/>
</dbReference>
<organism evidence="2 3">
    <name type="scientific">Colletotrichum karsti</name>
    <dbReference type="NCBI Taxonomy" id="1095194"/>
    <lineage>
        <taxon>Eukaryota</taxon>
        <taxon>Fungi</taxon>
        <taxon>Dikarya</taxon>
        <taxon>Ascomycota</taxon>
        <taxon>Pezizomycotina</taxon>
        <taxon>Sordariomycetes</taxon>
        <taxon>Hypocreomycetidae</taxon>
        <taxon>Glomerellales</taxon>
        <taxon>Glomerellaceae</taxon>
        <taxon>Colletotrichum</taxon>
        <taxon>Colletotrichum boninense species complex</taxon>
    </lineage>
</organism>
<dbReference type="GeneID" id="62157646"/>
<dbReference type="Proteomes" id="UP000781932">
    <property type="component" value="Unassembled WGS sequence"/>
</dbReference>
<dbReference type="AlphaFoldDB" id="A0A9P6IF83"/>
<dbReference type="PANTHER" id="PTHR13593:SF140">
    <property type="entry name" value="PLC-LIKE PHOSPHODIESTERASE"/>
    <property type="match status" value="1"/>
</dbReference>
<sequence>MQFLEDDVNLGTLTLPGTRHSCASTTNINDADVHIEPEDDKKLTKKLRKMHQHHHDSIPKQLKKGIRLLQLSCGKGNFISHGPLTIANSYLEDFIHQITEFLKENDSETVVVFLSWSSACIHEFDATKPWSEGGHSMVHDPVPERFDKYLKSILGDSDVFYTSTKEEWPTLGDVRGKAVILCGWEAKHQVDRCGRYHEPLSEKVSHDSTIMDTKQLVEETWNSITSKFDSFGVPQDIILGASLQHDPNNPNGWIVPCSTAPLLQQKARCYFEKHHEQLRGLWFYGDFMEEETNMAIARLNWYGTAEGDFCRPVMPKARTA</sequence>
<comment type="caution">
    <text evidence="2">The sequence shown here is derived from an EMBL/GenBank/DDBJ whole genome shotgun (WGS) entry which is preliminary data.</text>
</comment>
<feature type="domain" description="Phosphatidylinositol-specific phospholipase C X" evidence="1">
    <location>
        <begin position="52"/>
        <end position="114"/>
    </location>
</feature>
<dbReference type="Gene3D" id="3.20.20.190">
    <property type="entry name" value="Phosphatidylinositol (PI) phosphodiesterase"/>
    <property type="match status" value="1"/>
</dbReference>
<dbReference type="InterPro" id="IPR017946">
    <property type="entry name" value="PLC-like_Pdiesterase_TIM-brl"/>
</dbReference>
<protein>
    <submittedName>
        <fullName evidence="2">1-phosphatidylinositol phosphodiesterase</fullName>
    </submittedName>
</protein>
<dbReference type="GO" id="GO:0006629">
    <property type="term" value="P:lipid metabolic process"/>
    <property type="evidence" value="ECO:0007669"/>
    <property type="project" value="InterPro"/>
</dbReference>
<dbReference type="PANTHER" id="PTHR13593">
    <property type="match status" value="1"/>
</dbReference>
<dbReference type="RefSeq" id="XP_038750272.1">
    <property type="nucleotide sequence ID" value="XM_038884572.1"/>
</dbReference>
<accession>A0A9P6IF83</accession>
<reference evidence="2" key="1">
    <citation type="submission" date="2020-03" db="EMBL/GenBank/DDBJ databases">
        <authorList>
            <person name="He L."/>
        </authorList>
    </citation>
    <scope>NUCLEOTIDE SEQUENCE</scope>
    <source>
        <strain evidence="2">CkLH20</strain>
    </source>
</reference>